<dbReference type="Gene3D" id="3.40.50.300">
    <property type="entry name" value="P-loop containing nucleotide triphosphate hydrolases"/>
    <property type="match status" value="1"/>
</dbReference>
<dbReference type="KEGG" id="swo:Swol_1588"/>
<keyword evidence="3 11" id="KW-0808">Transferase</keyword>
<dbReference type="Pfam" id="PF06144">
    <property type="entry name" value="DNA_pol3_delta"/>
    <property type="match status" value="1"/>
</dbReference>
<dbReference type="EC" id="2.7.7.7" evidence="1"/>
<keyword evidence="5" id="KW-0235">DNA replication</keyword>
<sequence>MSRRIYFLWGEESYLIDRELERIAAIIGQESGEEVETIYLDADELNAYELLEALQFSPLFSLQRLVVIKRPWWLGKAKRRGGKTAEIEKIFLDYLQQDMEGQVLVLTANEHSTTNPLVKILDREATVIACKSLGSQHLSEWINKEFASRGLKVEKSAANLMAKSGQDMYYLQNLIDKTALLVKGRPVKIADIEGELETKTEIKVFKLSDALLKRNLKASFQAYNQLLVQGEHPILFLYIIVRQFMALARVKYYNEKSYGSKEIVAQTGLHEFMVKKMLDNARNFSWDELWQLFQIFLQTDVKFKSSSLDDKMLMEALIVEICSKR</sequence>
<dbReference type="OrthoDB" id="9775929at2"/>
<evidence type="ECO:0000256" key="3">
    <source>
        <dbReference type="ARBA" id="ARBA00022679"/>
    </source>
</evidence>
<evidence type="ECO:0000259" key="9">
    <source>
        <dbReference type="Pfam" id="PF06144"/>
    </source>
</evidence>
<dbReference type="GO" id="GO:0003677">
    <property type="term" value="F:DNA binding"/>
    <property type="evidence" value="ECO:0007669"/>
    <property type="project" value="InterPro"/>
</dbReference>
<dbReference type="PANTHER" id="PTHR34388:SF1">
    <property type="entry name" value="DNA POLYMERASE III SUBUNIT DELTA"/>
    <property type="match status" value="1"/>
</dbReference>
<evidence type="ECO:0000259" key="10">
    <source>
        <dbReference type="Pfam" id="PF21694"/>
    </source>
</evidence>
<dbReference type="Gene3D" id="1.10.8.60">
    <property type="match status" value="1"/>
</dbReference>
<dbReference type="STRING" id="335541.Swol_1588"/>
<dbReference type="SUPFAM" id="SSF52540">
    <property type="entry name" value="P-loop containing nucleoside triphosphate hydrolases"/>
    <property type="match status" value="1"/>
</dbReference>
<comment type="similarity">
    <text evidence="7">Belongs to the DNA polymerase HolA subunit family.</text>
</comment>
<accession>Q0AWL4</accession>
<dbReference type="Gene3D" id="1.20.272.10">
    <property type="match status" value="1"/>
</dbReference>
<dbReference type="InterPro" id="IPR027417">
    <property type="entry name" value="P-loop_NTPase"/>
</dbReference>
<evidence type="ECO:0000256" key="6">
    <source>
        <dbReference type="ARBA" id="ARBA00022932"/>
    </source>
</evidence>
<dbReference type="GO" id="GO:0003887">
    <property type="term" value="F:DNA-directed DNA polymerase activity"/>
    <property type="evidence" value="ECO:0007669"/>
    <property type="project" value="UniProtKB-KW"/>
</dbReference>
<evidence type="ECO:0000313" key="11">
    <source>
        <dbReference type="EMBL" id="ABI68890.1"/>
    </source>
</evidence>
<evidence type="ECO:0000256" key="4">
    <source>
        <dbReference type="ARBA" id="ARBA00022695"/>
    </source>
</evidence>
<evidence type="ECO:0000256" key="2">
    <source>
        <dbReference type="ARBA" id="ARBA00017703"/>
    </source>
</evidence>
<gene>
    <name evidence="11" type="ordered locus">Swol_1588</name>
</gene>
<dbReference type="NCBIfam" id="TIGR01128">
    <property type="entry name" value="holA"/>
    <property type="match status" value="1"/>
</dbReference>
<proteinExistence type="inferred from homology"/>
<protein>
    <recommendedName>
        <fullName evidence="2">DNA polymerase III subunit delta</fullName>
        <ecNumber evidence="1">2.7.7.7</ecNumber>
    </recommendedName>
</protein>
<dbReference type="PANTHER" id="PTHR34388">
    <property type="entry name" value="DNA POLYMERASE III SUBUNIT DELTA"/>
    <property type="match status" value="1"/>
</dbReference>
<evidence type="ECO:0000256" key="8">
    <source>
        <dbReference type="ARBA" id="ARBA00049244"/>
    </source>
</evidence>
<dbReference type="InterPro" id="IPR010372">
    <property type="entry name" value="DNA_pol3_delta_N"/>
</dbReference>
<feature type="domain" description="DNA polymerase III delta subunit-like C-terminal" evidence="10">
    <location>
        <begin position="202"/>
        <end position="320"/>
    </location>
</feature>
<dbReference type="Proteomes" id="UP000001968">
    <property type="component" value="Chromosome"/>
</dbReference>
<name>Q0AWL4_SYNWW</name>
<dbReference type="InterPro" id="IPR048466">
    <property type="entry name" value="DNA_pol3_delta-like_C"/>
</dbReference>
<dbReference type="GO" id="GO:0009360">
    <property type="term" value="C:DNA polymerase III complex"/>
    <property type="evidence" value="ECO:0007669"/>
    <property type="project" value="InterPro"/>
</dbReference>
<dbReference type="GO" id="GO:0006261">
    <property type="term" value="P:DNA-templated DNA replication"/>
    <property type="evidence" value="ECO:0007669"/>
    <property type="project" value="TreeGrafter"/>
</dbReference>
<comment type="catalytic activity">
    <reaction evidence="8">
        <text>DNA(n) + a 2'-deoxyribonucleoside 5'-triphosphate = DNA(n+1) + diphosphate</text>
        <dbReference type="Rhea" id="RHEA:22508"/>
        <dbReference type="Rhea" id="RHEA-COMP:17339"/>
        <dbReference type="Rhea" id="RHEA-COMP:17340"/>
        <dbReference type="ChEBI" id="CHEBI:33019"/>
        <dbReference type="ChEBI" id="CHEBI:61560"/>
        <dbReference type="ChEBI" id="CHEBI:173112"/>
        <dbReference type="EC" id="2.7.7.7"/>
    </reaction>
</comment>
<reference evidence="12" key="1">
    <citation type="journal article" date="2010" name="Environ. Microbiol.">
        <title>The genome of Syntrophomonas wolfei: new insights into syntrophic metabolism and biohydrogen production.</title>
        <authorList>
            <person name="Sieber J.R."/>
            <person name="Sims D.R."/>
            <person name="Han C."/>
            <person name="Kim E."/>
            <person name="Lykidis A."/>
            <person name="Lapidus A.L."/>
            <person name="McDonnald E."/>
            <person name="Rohlin L."/>
            <person name="Culley D.E."/>
            <person name="Gunsalus R."/>
            <person name="McInerney M.J."/>
        </authorList>
    </citation>
    <scope>NUCLEOTIDE SEQUENCE [LARGE SCALE GENOMIC DNA]</scope>
    <source>
        <strain evidence="12">DSM 2245B / Goettingen</strain>
    </source>
</reference>
<evidence type="ECO:0000256" key="1">
    <source>
        <dbReference type="ARBA" id="ARBA00012417"/>
    </source>
</evidence>
<keyword evidence="12" id="KW-1185">Reference proteome</keyword>
<keyword evidence="4 11" id="KW-0548">Nucleotidyltransferase</keyword>
<evidence type="ECO:0000313" key="12">
    <source>
        <dbReference type="Proteomes" id="UP000001968"/>
    </source>
</evidence>
<organism evidence="11 12">
    <name type="scientific">Syntrophomonas wolfei subsp. wolfei (strain DSM 2245B / Goettingen)</name>
    <dbReference type="NCBI Taxonomy" id="335541"/>
    <lineage>
        <taxon>Bacteria</taxon>
        <taxon>Bacillati</taxon>
        <taxon>Bacillota</taxon>
        <taxon>Clostridia</taxon>
        <taxon>Eubacteriales</taxon>
        <taxon>Syntrophomonadaceae</taxon>
        <taxon>Syntrophomonas</taxon>
    </lineage>
</organism>
<dbReference type="eggNOG" id="COG1466">
    <property type="taxonomic scope" value="Bacteria"/>
</dbReference>
<dbReference type="Pfam" id="PF21694">
    <property type="entry name" value="DNA_pol3_delta_C"/>
    <property type="match status" value="1"/>
</dbReference>
<dbReference type="InterPro" id="IPR005790">
    <property type="entry name" value="DNA_polIII_delta"/>
</dbReference>
<dbReference type="HOGENOM" id="CLU_044694_2_1_9"/>
<feature type="domain" description="DNA polymerase III delta N-terminal" evidence="9">
    <location>
        <begin position="6"/>
        <end position="131"/>
    </location>
</feature>
<dbReference type="RefSeq" id="WP_011640989.1">
    <property type="nucleotide sequence ID" value="NC_008346.1"/>
</dbReference>
<dbReference type="InterPro" id="IPR008921">
    <property type="entry name" value="DNA_pol3_clamp-load_cplx_C"/>
</dbReference>
<dbReference type="EMBL" id="CP000448">
    <property type="protein sequence ID" value="ABI68890.1"/>
    <property type="molecule type" value="Genomic_DNA"/>
</dbReference>
<evidence type="ECO:0000256" key="7">
    <source>
        <dbReference type="ARBA" id="ARBA00034754"/>
    </source>
</evidence>
<keyword evidence="6" id="KW-0239">DNA-directed DNA polymerase</keyword>
<dbReference type="SUPFAM" id="SSF48019">
    <property type="entry name" value="post-AAA+ oligomerization domain-like"/>
    <property type="match status" value="1"/>
</dbReference>
<evidence type="ECO:0000256" key="5">
    <source>
        <dbReference type="ARBA" id="ARBA00022705"/>
    </source>
</evidence>
<dbReference type="AlphaFoldDB" id="Q0AWL4"/>